<evidence type="ECO:0000256" key="6">
    <source>
        <dbReference type="ARBA" id="ARBA00023065"/>
    </source>
</evidence>
<keyword evidence="2" id="KW-0813">Transport</keyword>
<evidence type="ECO:0000256" key="4">
    <source>
        <dbReference type="ARBA" id="ARBA00022958"/>
    </source>
</evidence>
<dbReference type="SUPFAM" id="SSF116726">
    <property type="entry name" value="TrkA C-terminal domain-like"/>
    <property type="match status" value="2"/>
</dbReference>
<dbReference type="OrthoDB" id="9775180at2"/>
<dbReference type="InterPro" id="IPR036291">
    <property type="entry name" value="NAD(P)-bd_dom_sf"/>
</dbReference>
<dbReference type="STRING" id="39495.SAMN02745111_00681"/>
<dbReference type="NCBIfam" id="NF007031">
    <property type="entry name" value="PRK09496.1-2"/>
    <property type="match status" value="1"/>
</dbReference>
<evidence type="ECO:0000256" key="2">
    <source>
        <dbReference type="ARBA" id="ARBA00022448"/>
    </source>
</evidence>
<dbReference type="SUPFAM" id="SSF51735">
    <property type="entry name" value="NAD(P)-binding Rossmann-fold domains"/>
    <property type="match status" value="2"/>
</dbReference>
<dbReference type="PROSITE" id="PS51202">
    <property type="entry name" value="RCK_C"/>
    <property type="match status" value="2"/>
</dbReference>
<evidence type="ECO:0000313" key="10">
    <source>
        <dbReference type="Proteomes" id="UP000190814"/>
    </source>
</evidence>
<dbReference type="PROSITE" id="PS51201">
    <property type="entry name" value="RCK_N"/>
    <property type="match status" value="2"/>
</dbReference>
<accession>A0A1T4VCR1</accession>
<keyword evidence="4" id="KW-0630">Potassium</keyword>
<feature type="domain" description="RCK C-terminal" evidence="8">
    <location>
        <begin position="391"/>
        <end position="472"/>
    </location>
</feature>
<dbReference type="EMBL" id="FUXZ01000004">
    <property type="protein sequence ID" value="SKA62717.1"/>
    <property type="molecule type" value="Genomic_DNA"/>
</dbReference>
<keyword evidence="6" id="KW-0406">Ion transport</keyword>
<proteinExistence type="predicted"/>
<reference evidence="9 10" key="1">
    <citation type="submission" date="2017-02" db="EMBL/GenBank/DDBJ databases">
        <authorList>
            <person name="Peterson S.W."/>
        </authorList>
    </citation>
    <scope>NUCLEOTIDE SEQUENCE [LARGE SCALE GENOMIC DNA]</scope>
    <source>
        <strain evidence="9 10">ATCC 35992</strain>
    </source>
</reference>
<evidence type="ECO:0000313" key="9">
    <source>
        <dbReference type="EMBL" id="SKA62717.1"/>
    </source>
</evidence>
<dbReference type="PRINTS" id="PR00335">
    <property type="entry name" value="KUPTAKETRKA"/>
</dbReference>
<dbReference type="Gene3D" id="3.30.70.1450">
    <property type="entry name" value="Regulator of K+ conductance, C-terminal domain"/>
    <property type="match status" value="2"/>
</dbReference>
<keyword evidence="10" id="KW-1185">Reference proteome</keyword>
<keyword evidence="3" id="KW-0633">Potassium transport</keyword>
<keyword evidence="5" id="KW-0520">NAD</keyword>
<evidence type="ECO:0000256" key="3">
    <source>
        <dbReference type="ARBA" id="ARBA00022538"/>
    </source>
</evidence>
<dbReference type="InterPro" id="IPR006037">
    <property type="entry name" value="RCK_C"/>
</dbReference>
<evidence type="ECO:0000259" key="8">
    <source>
        <dbReference type="PROSITE" id="PS51202"/>
    </source>
</evidence>
<dbReference type="PANTHER" id="PTHR43833:SF5">
    <property type="entry name" value="TRK SYSTEM POTASSIUM UPTAKE PROTEIN TRKA"/>
    <property type="match status" value="1"/>
</dbReference>
<sequence length="472" mass="51903">MSIIGNPISSITGANKKKGLNIIIVGCGKVGSALIKQLDKEGHEITVIDQNASRVSEITNQYDIMGVVGNGASYSVQMEANIQAADLIIAVTASDELNLLCCTIAKRTSECAAIARVRTPDYSREADYLKEKLGLAMIINPELLAANEMARILYLPTALEVNAFADNHVELVKFKIPEGNILTNKAIKDLSPSVINSDVLICVVERDGEVFIPYGNFVLRAKDTISFASTKKNTLEFLHKVGFNTNQVEDTIIIGGGTETYYLASLLLSKGIQVKIIEIDRARCEELTSLLPKAIIINGDGTDEDLLREEGIENSESVVPLTGIDEENIILTLYANQVSHAKVITKIDRTNFRQVIKTLDLDSVIFPQYLTCEKIIAYVRAKQNSMGCDIETLYHLFDDKVEAIEFKIDQESAVTNTPIMDLKLKKDLLICFIHRNGKVITPSGSDEIKVGDTVMIVTTNTGFNDILDILDK</sequence>
<dbReference type="InterPro" id="IPR050721">
    <property type="entry name" value="Trk_Ktr_HKT_K-transport"/>
</dbReference>
<evidence type="ECO:0000256" key="1">
    <source>
        <dbReference type="ARBA" id="ARBA00017378"/>
    </source>
</evidence>
<dbReference type="InterPro" id="IPR003148">
    <property type="entry name" value="RCK_N"/>
</dbReference>
<dbReference type="Proteomes" id="UP000190814">
    <property type="component" value="Unassembled WGS sequence"/>
</dbReference>
<dbReference type="AlphaFoldDB" id="A0A1T4VCR1"/>
<dbReference type="Gene3D" id="3.40.50.720">
    <property type="entry name" value="NAD(P)-binding Rossmann-like Domain"/>
    <property type="match status" value="2"/>
</dbReference>
<dbReference type="InterPro" id="IPR006036">
    <property type="entry name" value="K_uptake_TrkA"/>
</dbReference>
<organism evidence="9 10">
    <name type="scientific">Eubacterium uniforme</name>
    <dbReference type="NCBI Taxonomy" id="39495"/>
    <lineage>
        <taxon>Bacteria</taxon>
        <taxon>Bacillati</taxon>
        <taxon>Bacillota</taxon>
        <taxon>Clostridia</taxon>
        <taxon>Eubacteriales</taxon>
        <taxon>Eubacteriaceae</taxon>
        <taxon>Eubacterium</taxon>
    </lineage>
</organism>
<dbReference type="Pfam" id="PF02254">
    <property type="entry name" value="TrkA_N"/>
    <property type="match status" value="2"/>
</dbReference>
<dbReference type="InterPro" id="IPR036721">
    <property type="entry name" value="RCK_C_sf"/>
</dbReference>
<evidence type="ECO:0000256" key="5">
    <source>
        <dbReference type="ARBA" id="ARBA00023027"/>
    </source>
</evidence>
<dbReference type="GO" id="GO:0005886">
    <property type="term" value="C:plasma membrane"/>
    <property type="evidence" value="ECO:0007669"/>
    <property type="project" value="InterPro"/>
</dbReference>
<feature type="domain" description="RCK N-terminal" evidence="7">
    <location>
        <begin position="19"/>
        <end position="143"/>
    </location>
</feature>
<feature type="domain" description="RCK C-terminal" evidence="8">
    <location>
        <begin position="159"/>
        <end position="244"/>
    </location>
</feature>
<name>A0A1T4VCR1_9FIRM</name>
<dbReference type="GO" id="GO:0015079">
    <property type="term" value="F:potassium ion transmembrane transporter activity"/>
    <property type="evidence" value="ECO:0007669"/>
    <property type="project" value="InterPro"/>
</dbReference>
<gene>
    <name evidence="9" type="ORF">SAMN02745111_00681</name>
</gene>
<dbReference type="NCBIfam" id="NF007033">
    <property type="entry name" value="PRK09496.1-5"/>
    <property type="match status" value="1"/>
</dbReference>
<dbReference type="NCBIfam" id="NF007039">
    <property type="entry name" value="PRK09496.3-2"/>
    <property type="match status" value="1"/>
</dbReference>
<feature type="domain" description="RCK N-terminal" evidence="7">
    <location>
        <begin position="248"/>
        <end position="365"/>
    </location>
</feature>
<dbReference type="Pfam" id="PF02080">
    <property type="entry name" value="TrkA_C"/>
    <property type="match status" value="2"/>
</dbReference>
<dbReference type="PANTHER" id="PTHR43833">
    <property type="entry name" value="POTASSIUM CHANNEL PROTEIN 2-RELATED-RELATED"/>
    <property type="match status" value="1"/>
</dbReference>
<protein>
    <recommendedName>
        <fullName evidence="1">Trk system potassium uptake protein TrkA</fullName>
    </recommendedName>
</protein>
<evidence type="ECO:0000259" key="7">
    <source>
        <dbReference type="PROSITE" id="PS51201"/>
    </source>
</evidence>
<dbReference type="RefSeq" id="WP_078765570.1">
    <property type="nucleotide sequence ID" value="NZ_FUXZ01000004.1"/>
</dbReference>